<dbReference type="GO" id="GO:0015934">
    <property type="term" value="C:large ribosomal subunit"/>
    <property type="evidence" value="ECO:0007669"/>
    <property type="project" value="InterPro"/>
</dbReference>
<reference evidence="6 7" key="1">
    <citation type="submission" date="2014-04" db="EMBL/GenBank/DDBJ databases">
        <authorList>
            <consortium name="DOE Joint Genome Institute"/>
            <person name="Kuo A."/>
            <person name="Ruytinx J."/>
            <person name="Rineau F."/>
            <person name="Colpaert J."/>
            <person name="Kohler A."/>
            <person name="Nagy L.G."/>
            <person name="Floudas D."/>
            <person name="Copeland A."/>
            <person name="Barry K.W."/>
            <person name="Cichocki N."/>
            <person name="Veneault-Fourrey C."/>
            <person name="LaButti K."/>
            <person name="Lindquist E.A."/>
            <person name="Lipzen A."/>
            <person name="Lundell T."/>
            <person name="Morin E."/>
            <person name="Murat C."/>
            <person name="Sun H."/>
            <person name="Tunlid A."/>
            <person name="Henrissat B."/>
            <person name="Grigoriev I.V."/>
            <person name="Hibbett D.S."/>
            <person name="Martin F."/>
            <person name="Nordberg H.P."/>
            <person name="Cantor M.N."/>
            <person name="Hua S.X."/>
        </authorList>
    </citation>
    <scope>NUCLEOTIDE SEQUENCE [LARGE SCALE GENOMIC DNA]</scope>
    <source>
        <strain evidence="6 7">UH-Slu-Lm8-n1</strain>
    </source>
</reference>
<keyword evidence="7" id="KW-1185">Reference proteome</keyword>
<dbReference type="SUPFAM" id="SSF55129">
    <property type="entry name" value="Ribosomal protein L30p/L7e"/>
    <property type="match status" value="1"/>
</dbReference>
<dbReference type="AlphaFoldDB" id="A0A0D0A2R2"/>
<sequence length="129" mass="14431">MTMASLFRITNILKPSSRSFATAVQKQVASKSEPNTHFKITLRRSAIALGERKKETLVALGLHRRMQTVYHVHSPEAAGKILKVKELVEVENVPAKAVRSQSEQRKERKASRGYQVQGTKLGGFAWETS</sequence>
<evidence type="ECO:0000256" key="3">
    <source>
        <dbReference type="ARBA" id="ARBA00023274"/>
    </source>
</evidence>
<dbReference type="STRING" id="930992.A0A0D0A2R2"/>
<accession>A0A0D0A2R2</accession>
<dbReference type="InParanoid" id="A0A0D0A2R2"/>
<dbReference type="GO" id="GO:0005739">
    <property type="term" value="C:mitochondrion"/>
    <property type="evidence" value="ECO:0007669"/>
    <property type="project" value="TreeGrafter"/>
</dbReference>
<name>A0A0D0A2R2_9AGAM</name>
<proteinExistence type="inferred from homology"/>
<comment type="similarity">
    <text evidence="1">Belongs to the universal ribosomal protein uL30 family.</text>
</comment>
<dbReference type="CDD" id="cd01658">
    <property type="entry name" value="Ribosomal_L30"/>
    <property type="match status" value="1"/>
</dbReference>
<evidence type="ECO:0000256" key="2">
    <source>
        <dbReference type="ARBA" id="ARBA00022980"/>
    </source>
</evidence>
<dbReference type="InterPro" id="IPR016082">
    <property type="entry name" value="Ribosomal_uL30_ferredoxin-like"/>
</dbReference>
<dbReference type="Gene3D" id="3.30.1390.20">
    <property type="entry name" value="Ribosomal protein L30, ferredoxin-like fold domain"/>
    <property type="match status" value="1"/>
</dbReference>
<dbReference type="EMBL" id="KN835572">
    <property type="protein sequence ID" value="KIK35981.1"/>
    <property type="molecule type" value="Genomic_DNA"/>
</dbReference>
<dbReference type="InterPro" id="IPR036919">
    <property type="entry name" value="Ribo_uL30_ferredoxin-like_sf"/>
</dbReference>
<dbReference type="NCBIfam" id="TIGR01308">
    <property type="entry name" value="rpmD_bact"/>
    <property type="match status" value="1"/>
</dbReference>
<dbReference type="FunCoup" id="A0A0D0A2R2">
    <property type="interactions" value="266"/>
</dbReference>
<dbReference type="Pfam" id="PF00327">
    <property type="entry name" value="Ribosomal_L30"/>
    <property type="match status" value="1"/>
</dbReference>
<dbReference type="PANTHER" id="PTHR15892">
    <property type="entry name" value="MITOCHONDRIAL RIBOSOMAL PROTEIN L30"/>
    <property type="match status" value="1"/>
</dbReference>
<organism evidence="6 7">
    <name type="scientific">Suillus luteus UH-Slu-Lm8-n1</name>
    <dbReference type="NCBI Taxonomy" id="930992"/>
    <lineage>
        <taxon>Eukaryota</taxon>
        <taxon>Fungi</taxon>
        <taxon>Dikarya</taxon>
        <taxon>Basidiomycota</taxon>
        <taxon>Agaricomycotina</taxon>
        <taxon>Agaricomycetes</taxon>
        <taxon>Agaricomycetidae</taxon>
        <taxon>Boletales</taxon>
        <taxon>Suillineae</taxon>
        <taxon>Suillaceae</taxon>
        <taxon>Suillus</taxon>
    </lineage>
</organism>
<dbReference type="OrthoDB" id="509901at2759"/>
<keyword evidence="2" id="KW-0689">Ribosomal protein</keyword>
<evidence type="ECO:0000256" key="1">
    <source>
        <dbReference type="ARBA" id="ARBA00007594"/>
    </source>
</evidence>
<reference evidence="7" key="2">
    <citation type="submission" date="2015-01" db="EMBL/GenBank/DDBJ databases">
        <title>Evolutionary Origins and Diversification of the Mycorrhizal Mutualists.</title>
        <authorList>
            <consortium name="DOE Joint Genome Institute"/>
            <consortium name="Mycorrhizal Genomics Consortium"/>
            <person name="Kohler A."/>
            <person name="Kuo A."/>
            <person name="Nagy L.G."/>
            <person name="Floudas D."/>
            <person name="Copeland A."/>
            <person name="Barry K.W."/>
            <person name="Cichocki N."/>
            <person name="Veneault-Fourrey C."/>
            <person name="LaButti K."/>
            <person name="Lindquist E.A."/>
            <person name="Lipzen A."/>
            <person name="Lundell T."/>
            <person name="Morin E."/>
            <person name="Murat C."/>
            <person name="Riley R."/>
            <person name="Ohm R."/>
            <person name="Sun H."/>
            <person name="Tunlid A."/>
            <person name="Henrissat B."/>
            <person name="Grigoriev I.V."/>
            <person name="Hibbett D.S."/>
            <person name="Martin F."/>
        </authorList>
    </citation>
    <scope>NUCLEOTIDE SEQUENCE [LARGE SCALE GENOMIC DNA]</scope>
    <source>
        <strain evidence="7">UH-Slu-Lm8-n1</strain>
    </source>
</reference>
<protein>
    <recommendedName>
        <fullName evidence="4">Large ribosomal subunit protein uL30m</fullName>
    </recommendedName>
</protein>
<evidence type="ECO:0000313" key="7">
    <source>
        <dbReference type="Proteomes" id="UP000054485"/>
    </source>
</evidence>
<dbReference type="InterPro" id="IPR005996">
    <property type="entry name" value="Ribosomal_uL30_bac-type"/>
</dbReference>
<evidence type="ECO:0000313" key="6">
    <source>
        <dbReference type="EMBL" id="KIK35981.1"/>
    </source>
</evidence>
<dbReference type="GO" id="GO:0006412">
    <property type="term" value="P:translation"/>
    <property type="evidence" value="ECO:0007669"/>
    <property type="project" value="InterPro"/>
</dbReference>
<dbReference type="Proteomes" id="UP000054485">
    <property type="component" value="Unassembled WGS sequence"/>
</dbReference>
<dbReference type="PANTHER" id="PTHR15892:SF2">
    <property type="entry name" value="LARGE RIBOSOMAL SUBUNIT PROTEIN UL30M"/>
    <property type="match status" value="1"/>
</dbReference>
<feature type="domain" description="Large ribosomal subunit protein uL30-like ferredoxin-like fold" evidence="5">
    <location>
        <begin position="38"/>
        <end position="88"/>
    </location>
</feature>
<evidence type="ECO:0000259" key="5">
    <source>
        <dbReference type="Pfam" id="PF00327"/>
    </source>
</evidence>
<keyword evidence="3" id="KW-0687">Ribonucleoprotein</keyword>
<gene>
    <name evidence="6" type="ORF">CY34DRAFT_811698</name>
</gene>
<dbReference type="HOGENOM" id="CLU_131047_0_0_1"/>
<dbReference type="GO" id="GO:0003735">
    <property type="term" value="F:structural constituent of ribosome"/>
    <property type="evidence" value="ECO:0007669"/>
    <property type="project" value="InterPro"/>
</dbReference>
<evidence type="ECO:0000256" key="4">
    <source>
        <dbReference type="ARBA" id="ARBA00035281"/>
    </source>
</evidence>